<dbReference type="HAMAP" id="MF_01343_B">
    <property type="entry name" value="Ribosomal_uS15_B"/>
    <property type="match status" value="1"/>
</dbReference>
<dbReference type="PANTHER" id="PTHR47546:SF3">
    <property type="entry name" value="30S RIBOSOMAL PROTEIN S15, CHLOROPLASTIC"/>
    <property type="match status" value="1"/>
</dbReference>
<comment type="caution">
    <text evidence="7">The sequence shown here is derived from an EMBL/GenBank/DDBJ whole genome shotgun (WGS) entry which is preliminary data.</text>
</comment>
<evidence type="ECO:0000256" key="5">
    <source>
        <dbReference type="ARBA" id="ARBA00035484"/>
    </source>
</evidence>
<feature type="compositionally biased region" description="Basic and acidic residues" evidence="6">
    <location>
        <begin position="93"/>
        <end position="106"/>
    </location>
</feature>
<keyword evidence="8" id="KW-1185">Reference proteome</keyword>
<evidence type="ECO:0000256" key="6">
    <source>
        <dbReference type="SAM" id="MobiDB-lite"/>
    </source>
</evidence>
<evidence type="ECO:0000313" key="8">
    <source>
        <dbReference type="Proteomes" id="UP001168098"/>
    </source>
</evidence>
<dbReference type="GO" id="GO:0006412">
    <property type="term" value="P:translation"/>
    <property type="evidence" value="ECO:0007669"/>
    <property type="project" value="InterPro"/>
</dbReference>
<dbReference type="AlphaFoldDB" id="A0AA39DE32"/>
<evidence type="ECO:0000256" key="4">
    <source>
        <dbReference type="ARBA" id="ARBA00035250"/>
    </source>
</evidence>
<dbReference type="InterPro" id="IPR000589">
    <property type="entry name" value="Ribosomal_uS15"/>
</dbReference>
<name>A0AA39DE32_VITRO</name>
<dbReference type="Gene3D" id="1.10.287.10">
    <property type="entry name" value="S15/NS1, RNA-binding"/>
    <property type="match status" value="1"/>
</dbReference>
<evidence type="ECO:0000256" key="1">
    <source>
        <dbReference type="ARBA" id="ARBA00008434"/>
    </source>
</evidence>
<dbReference type="PANTHER" id="PTHR47546">
    <property type="entry name" value="S15/NS1, RNA-BINDING PROTEIN"/>
    <property type="match status" value="1"/>
</dbReference>
<dbReference type="NCBIfam" id="TIGR00952">
    <property type="entry name" value="S15_bact"/>
    <property type="match status" value="1"/>
</dbReference>
<dbReference type="Proteomes" id="UP001168098">
    <property type="component" value="Unassembled WGS sequence"/>
</dbReference>
<proteinExistence type="inferred from homology"/>
<organism evidence="7 8">
    <name type="scientific">Vitis rotundifolia</name>
    <name type="common">Muscadine grape</name>
    <dbReference type="NCBI Taxonomy" id="103349"/>
    <lineage>
        <taxon>Eukaryota</taxon>
        <taxon>Viridiplantae</taxon>
        <taxon>Streptophyta</taxon>
        <taxon>Embryophyta</taxon>
        <taxon>Tracheophyta</taxon>
        <taxon>Spermatophyta</taxon>
        <taxon>Magnoliopsida</taxon>
        <taxon>eudicotyledons</taxon>
        <taxon>Gunneridae</taxon>
        <taxon>Pentapetalae</taxon>
        <taxon>rosids</taxon>
        <taxon>Vitales</taxon>
        <taxon>Vitaceae</taxon>
        <taxon>Viteae</taxon>
        <taxon>Vitis</taxon>
    </lineage>
</organism>
<dbReference type="InterPro" id="IPR009068">
    <property type="entry name" value="uS15_NS1_RNA-bd_sf"/>
</dbReference>
<comment type="similarity">
    <text evidence="1">Belongs to the universal ribosomal protein uS15 family.</text>
</comment>
<sequence length="440" mass="49123">MASRALQIAPRNRSRNPSFIHRVFSSSSTSNDADNNNPSPPSSSSSSSSSSLSSYFNDVKASLKQPPQPPRKSSSFSSSSPSSSPPLSSKIASLEEIRKNLSEFRSRSSVPNPSPSQQSSSSSPISFQELYKRNVIPKPEDSPKGKLSFDAIRESLKQLRSSSSTEGGQTKGKTDVLSLSAFKDSLRLRPVDSGATKSSVVIGGSDDALPMSVFGKDMRDRKEAESTTMKTEFLKTYSYEELGKKLRKLRPETGAESCFSLKELNERLMKLREMEEKETESKFGGLSFKDLRESLVCLRISEDEKAKKSSIQRLDILGRLGGTPSFMLAPPKEHLVEQYFHPDNMSSAEKLKVELKKVRDEFKMSESDCGSARVQVAQLTTKIKHLNSALHKKDKHSRKGLQAMVQRRKKLLKYLRRTDWDSYCLVLSKLGLRDNPNYKN</sequence>
<protein>
    <recommendedName>
        <fullName evidence="4">Small ribosomal subunit protein uS15c</fullName>
    </recommendedName>
    <alternativeName>
        <fullName evidence="5">30S ribosomal protein S15, chloroplastic</fullName>
    </alternativeName>
</protein>
<dbReference type="SMART" id="SM01387">
    <property type="entry name" value="Ribosomal_S15"/>
    <property type="match status" value="1"/>
</dbReference>
<dbReference type="GO" id="GO:1990904">
    <property type="term" value="C:ribonucleoprotein complex"/>
    <property type="evidence" value="ECO:0007669"/>
    <property type="project" value="UniProtKB-KW"/>
</dbReference>
<dbReference type="Pfam" id="PF00312">
    <property type="entry name" value="Ribosomal_S15"/>
    <property type="match status" value="1"/>
</dbReference>
<keyword evidence="2" id="KW-0689">Ribosomal protein</keyword>
<dbReference type="GO" id="GO:0005737">
    <property type="term" value="C:cytoplasm"/>
    <property type="evidence" value="ECO:0007669"/>
    <property type="project" value="UniProtKB-ARBA"/>
</dbReference>
<dbReference type="EMBL" id="JARBHA010000015">
    <property type="protein sequence ID" value="KAJ9680335.1"/>
    <property type="molecule type" value="Genomic_DNA"/>
</dbReference>
<feature type="compositionally biased region" description="Low complexity" evidence="6">
    <location>
        <begin position="71"/>
        <end position="89"/>
    </location>
</feature>
<reference evidence="7 8" key="1">
    <citation type="journal article" date="2023" name="BMC Biotechnol.">
        <title>Vitis rotundifolia cv Carlos genome sequencing.</title>
        <authorList>
            <person name="Huff M."/>
            <person name="Hulse-Kemp A."/>
            <person name="Scheffler B."/>
            <person name="Youngblood R."/>
            <person name="Simpson S."/>
            <person name="Babiker E."/>
            <person name="Staton M."/>
        </authorList>
    </citation>
    <scope>NUCLEOTIDE SEQUENCE [LARGE SCALE GENOMIC DNA]</scope>
    <source>
        <tissue evidence="7">Leaf</tissue>
    </source>
</reference>
<feature type="compositionally biased region" description="Low complexity" evidence="6">
    <location>
        <begin position="107"/>
        <end position="125"/>
    </location>
</feature>
<dbReference type="SUPFAM" id="SSF47060">
    <property type="entry name" value="S15/NS1 RNA-binding domain"/>
    <property type="match status" value="1"/>
</dbReference>
<dbReference type="CDD" id="cd00353">
    <property type="entry name" value="Ribosomal_S15p_S13e"/>
    <property type="match status" value="1"/>
</dbReference>
<gene>
    <name evidence="7" type="ORF">PVL29_019603</name>
</gene>
<evidence type="ECO:0000313" key="7">
    <source>
        <dbReference type="EMBL" id="KAJ9680335.1"/>
    </source>
</evidence>
<dbReference type="GO" id="GO:0003735">
    <property type="term" value="F:structural constituent of ribosome"/>
    <property type="evidence" value="ECO:0007669"/>
    <property type="project" value="InterPro"/>
</dbReference>
<feature type="region of interest" description="Disordered" evidence="6">
    <location>
        <begin position="1"/>
        <end position="125"/>
    </location>
</feature>
<evidence type="ECO:0000256" key="3">
    <source>
        <dbReference type="ARBA" id="ARBA00023274"/>
    </source>
</evidence>
<feature type="compositionally biased region" description="Low complexity" evidence="6">
    <location>
        <begin position="25"/>
        <end position="54"/>
    </location>
</feature>
<evidence type="ECO:0000256" key="2">
    <source>
        <dbReference type="ARBA" id="ARBA00022980"/>
    </source>
</evidence>
<dbReference type="InterPro" id="IPR005290">
    <property type="entry name" value="Ribosomal_uS15_bac-type"/>
</dbReference>
<keyword evidence="3" id="KW-0687">Ribonucleoprotein</keyword>
<dbReference type="GO" id="GO:0005840">
    <property type="term" value="C:ribosome"/>
    <property type="evidence" value="ECO:0007669"/>
    <property type="project" value="UniProtKB-KW"/>
</dbReference>
<accession>A0AA39DE32</accession>